<keyword evidence="4" id="KW-0804">Transcription</keyword>
<dbReference type="Proteomes" id="UP001527866">
    <property type="component" value="Unassembled WGS sequence"/>
</dbReference>
<dbReference type="RefSeq" id="WP_270688917.1">
    <property type="nucleotide sequence ID" value="NZ_JAQFWQ010000090.1"/>
</dbReference>
<keyword evidence="3 5" id="KW-0238">DNA-binding</keyword>
<dbReference type="InterPro" id="IPR004111">
    <property type="entry name" value="Repressor_TetR_C"/>
</dbReference>
<dbReference type="Pfam" id="PF02909">
    <property type="entry name" value="TetR_C_1"/>
    <property type="match status" value="1"/>
</dbReference>
<dbReference type="PROSITE" id="PS50977">
    <property type="entry name" value="HTH_TETR_2"/>
    <property type="match status" value="1"/>
</dbReference>
<dbReference type="InterPro" id="IPR001647">
    <property type="entry name" value="HTH_TetR"/>
</dbReference>
<evidence type="ECO:0000259" key="6">
    <source>
        <dbReference type="PROSITE" id="PS50977"/>
    </source>
</evidence>
<sequence length="216" mass="23513">MAENGRRATLSRTRVIGAAVGLADTDGAEALTMRRLGRELGVEAMALYNHVGGKDDLLDAMVESAAEEIVTPEDGTPWRAYARGRALSAHAVMLRHPWLPALWTSRLAVGPARMRYMDGALRSLREAGFPPGLLDRTYHAVENHIIGHAMQAAGFPLDEAEMREAAEPLLRSPALEPYPDLIAHIRHHRDTPPGDDAFAFGLDLILDGVERLLAAS</sequence>
<dbReference type="InterPro" id="IPR050109">
    <property type="entry name" value="HTH-type_TetR-like_transc_reg"/>
</dbReference>
<dbReference type="SUPFAM" id="SSF46689">
    <property type="entry name" value="Homeodomain-like"/>
    <property type="match status" value="1"/>
</dbReference>
<evidence type="ECO:0000256" key="3">
    <source>
        <dbReference type="ARBA" id="ARBA00023125"/>
    </source>
</evidence>
<evidence type="ECO:0000313" key="8">
    <source>
        <dbReference type="Proteomes" id="UP001527866"/>
    </source>
</evidence>
<name>A0ABT4U9Y9_9ACTN</name>
<feature type="DNA-binding region" description="H-T-H motif" evidence="5">
    <location>
        <begin position="32"/>
        <end position="51"/>
    </location>
</feature>
<dbReference type="Pfam" id="PF00440">
    <property type="entry name" value="TetR_N"/>
    <property type="match status" value="1"/>
</dbReference>
<comment type="caution">
    <text evidence="7">The sequence shown here is derived from an EMBL/GenBank/DDBJ whole genome shotgun (WGS) entry which is preliminary data.</text>
</comment>
<dbReference type="InterPro" id="IPR009057">
    <property type="entry name" value="Homeodomain-like_sf"/>
</dbReference>
<dbReference type="SUPFAM" id="SSF48498">
    <property type="entry name" value="Tetracyclin repressor-like, C-terminal domain"/>
    <property type="match status" value="1"/>
</dbReference>
<reference evidence="7 8" key="1">
    <citation type="submission" date="2023-01" db="EMBL/GenBank/DDBJ databases">
        <title>Draft genome sequence of Nocardiopsis sp. RSe5-2 isolated from halophytes.</title>
        <authorList>
            <person name="Duangmal K."/>
            <person name="Chantavorakit T."/>
        </authorList>
    </citation>
    <scope>NUCLEOTIDE SEQUENCE [LARGE SCALE GENOMIC DNA]</scope>
    <source>
        <strain evidence="7 8">RSe5-2</strain>
    </source>
</reference>
<dbReference type="Gene3D" id="1.10.10.60">
    <property type="entry name" value="Homeodomain-like"/>
    <property type="match status" value="1"/>
</dbReference>
<feature type="domain" description="HTH tetR-type" evidence="6">
    <location>
        <begin position="9"/>
        <end position="69"/>
    </location>
</feature>
<dbReference type="PRINTS" id="PR00400">
    <property type="entry name" value="TETREPRESSOR"/>
</dbReference>
<evidence type="ECO:0000256" key="4">
    <source>
        <dbReference type="ARBA" id="ARBA00023163"/>
    </source>
</evidence>
<organism evidence="7 8">
    <name type="scientific">Nocardiopsis endophytica</name>
    <dbReference type="NCBI Taxonomy" id="3018445"/>
    <lineage>
        <taxon>Bacteria</taxon>
        <taxon>Bacillati</taxon>
        <taxon>Actinomycetota</taxon>
        <taxon>Actinomycetes</taxon>
        <taxon>Streptosporangiales</taxon>
        <taxon>Nocardiopsidaceae</taxon>
        <taxon>Nocardiopsis</taxon>
    </lineage>
</organism>
<evidence type="ECO:0000256" key="1">
    <source>
        <dbReference type="ARBA" id="ARBA00022491"/>
    </source>
</evidence>
<evidence type="ECO:0000256" key="2">
    <source>
        <dbReference type="ARBA" id="ARBA00023015"/>
    </source>
</evidence>
<dbReference type="PANTHER" id="PTHR30055">
    <property type="entry name" value="HTH-TYPE TRANSCRIPTIONAL REGULATOR RUTR"/>
    <property type="match status" value="1"/>
</dbReference>
<proteinExistence type="predicted"/>
<keyword evidence="1" id="KW-0678">Repressor</keyword>
<protein>
    <submittedName>
        <fullName evidence="7">TetR/AcrR family transcriptional regulator</fullName>
    </submittedName>
</protein>
<dbReference type="InterPro" id="IPR003012">
    <property type="entry name" value="Tet_transcr_reg_TetR"/>
</dbReference>
<keyword evidence="2" id="KW-0805">Transcription regulation</keyword>
<dbReference type="Gene3D" id="1.10.357.10">
    <property type="entry name" value="Tetracycline Repressor, domain 2"/>
    <property type="match status" value="1"/>
</dbReference>
<evidence type="ECO:0000313" key="7">
    <source>
        <dbReference type="EMBL" id="MDA2813766.1"/>
    </source>
</evidence>
<accession>A0ABT4U9Y9</accession>
<evidence type="ECO:0000256" key="5">
    <source>
        <dbReference type="PROSITE-ProRule" id="PRU00335"/>
    </source>
</evidence>
<dbReference type="EMBL" id="JAQFWQ010000090">
    <property type="protein sequence ID" value="MDA2813766.1"/>
    <property type="molecule type" value="Genomic_DNA"/>
</dbReference>
<dbReference type="InterPro" id="IPR036271">
    <property type="entry name" value="Tet_transcr_reg_TetR-rel_C_sf"/>
</dbReference>
<dbReference type="PANTHER" id="PTHR30055:SF151">
    <property type="entry name" value="TRANSCRIPTIONAL REGULATORY PROTEIN"/>
    <property type="match status" value="1"/>
</dbReference>
<keyword evidence="8" id="KW-1185">Reference proteome</keyword>
<gene>
    <name evidence="7" type="ORF">O4J56_24185</name>
</gene>